<sequence length="161" mass="18318">MNEYWITDITLDKPQNVDMVYAPKGVARCTGCFGCWLKTPSECVMHDGKQGIGEMLTNRETVRIISKITYGGFSAPVKRVLDRSISGVLPFFSKRHGRMHHAVRYDTKPTFYITFYDCSELSEEEKELAKRAATAMAINMNCKECTVNFIDKNICTLEDII</sequence>
<dbReference type="EMBL" id="DXIE01000028">
    <property type="protein sequence ID" value="HIV62053.1"/>
    <property type="molecule type" value="Genomic_DNA"/>
</dbReference>
<dbReference type="SUPFAM" id="SSF52218">
    <property type="entry name" value="Flavoproteins"/>
    <property type="match status" value="1"/>
</dbReference>
<reference evidence="1" key="1">
    <citation type="journal article" date="2021" name="PeerJ">
        <title>Extensive microbial diversity within the chicken gut microbiome revealed by metagenomics and culture.</title>
        <authorList>
            <person name="Gilroy R."/>
            <person name="Ravi A."/>
            <person name="Getino M."/>
            <person name="Pursley I."/>
            <person name="Horton D.L."/>
            <person name="Alikhan N.F."/>
            <person name="Baker D."/>
            <person name="Gharbi K."/>
            <person name="Hall N."/>
            <person name="Watson M."/>
            <person name="Adriaenssens E.M."/>
            <person name="Foster-Nyarko E."/>
            <person name="Jarju S."/>
            <person name="Secka A."/>
            <person name="Antonio M."/>
            <person name="Oren A."/>
            <person name="Chaudhuri R.R."/>
            <person name="La Ragione R."/>
            <person name="Hildebrand F."/>
            <person name="Pallen M.J."/>
        </authorList>
    </citation>
    <scope>NUCLEOTIDE SEQUENCE</scope>
    <source>
        <strain evidence="1">CHK193-4272</strain>
    </source>
</reference>
<gene>
    <name evidence="1" type="ORF">H9746_04285</name>
</gene>
<protein>
    <submittedName>
        <fullName evidence="1">Flavodoxin family protein</fullName>
    </submittedName>
</protein>
<dbReference type="AlphaFoldDB" id="A0A9D1THP5"/>
<dbReference type="Gene3D" id="3.40.50.360">
    <property type="match status" value="1"/>
</dbReference>
<comment type="caution">
    <text evidence="1">The sequence shown here is derived from an EMBL/GenBank/DDBJ whole genome shotgun (WGS) entry which is preliminary data.</text>
</comment>
<name>A0A9D1THP5_9FIRM</name>
<dbReference type="Proteomes" id="UP000886808">
    <property type="component" value="Unassembled WGS sequence"/>
</dbReference>
<evidence type="ECO:0000313" key="1">
    <source>
        <dbReference type="EMBL" id="HIV62053.1"/>
    </source>
</evidence>
<organism evidence="1 2">
    <name type="scientific">Candidatus Butyricicoccus avistercoris</name>
    <dbReference type="NCBI Taxonomy" id="2838518"/>
    <lineage>
        <taxon>Bacteria</taxon>
        <taxon>Bacillati</taxon>
        <taxon>Bacillota</taxon>
        <taxon>Clostridia</taxon>
        <taxon>Eubacteriales</taxon>
        <taxon>Butyricicoccaceae</taxon>
        <taxon>Butyricicoccus</taxon>
    </lineage>
</organism>
<accession>A0A9D1THP5</accession>
<dbReference type="InterPro" id="IPR029039">
    <property type="entry name" value="Flavoprotein-like_sf"/>
</dbReference>
<reference evidence="1" key="2">
    <citation type="submission" date="2021-04" db="EMBL/GenBank/DDBJ databases">
        <authorList>
            <person name="Gilroy R."/>
        </authorList>
    </citation>
    <scope>NUCLEOTIDE SEQUENCE</scope>
    <source>
        <strain evidence="1">CHK193-4272</strain>
    </source>
</reference>
<proteinExistence type="predicted"/>
<evidence type="ECO:0000313" key="2">
    <source>
        <dbReference type="Proteomes" id="UP000886808"/>
    </source>
</evidence>